<evidence type="ECO:0000256" key="3">
    <source>
        <dbReference type="ARBA" id="ARBA00022833"/>
    </source>
</evidence>
<reference evidence="9" key="1">
    <citation type="submission" date="2022-08" db="EMBL/GenBank/DDBJ databases">
        <authorList>
            <consortium name="DOE Joint Genome Institute"/>
            <person name="Min B."/>
            <person name="Riley R."/>
            <person name="Sierra-Patev S."/>
            <person name="Naranjo-Ortiz M."/>
            <person name="Looney B."/>
            <person name="Konkel Z."/>
            <person name="Slot J.C."/>
            <person name="Sakamoto Y."/>
            <person name="Steenwyk J.L."/>
            <person name="Rokas A."/>
            <person name="Carro J."/>
            <person name="Camarero S."/>
            <person name="Ferreira P."/>
            <person name="Molpeceres G."/>
            <person name="Ruiz-Duenas F.J."/>
            <person name="Serrano A."/>
            <person name="Henrissat B."/>
            <person name="Drula E."/>
            <person name="Hughes K.W."/>
            <person name="Mata J.L."/>
            <person name="Ishikawa N.K."/>
            <person name="Vargas-Isla R."/>
            <person name="Ushijima S."/>
            <person name="Smith C.A."/>
            <person name="Ahrendt S."/>
            <person name="Andreopoulos W."/>
            <person name="He G."/>
            <person name="Labutti K."/>
            <person name="Lipzen A."/>
            <person name="Ng V."/>
            <person name="Sandor L."/>
            <person name="Barry K."/>
            <person name="Martinez A.T."/>
            <person name="Xiao Y."/>
            <person name="Gibbons J.G."/>
            <person name="Terashima K."/>
            <person name="Hibbett D.S."/>
            <person name="Grigoriev I.V."/>
        </authorList>
    </citation>
    <scope>NUCLEOTIDE SEQUENCE</scope>
    <source>
        <strain evidence="9">TFB10291</strain>
    </source>
</reference>
<feature type="region of interest" description="Disordered" evidence="7">
    <location>
        <begin position="663"/>
        <end position="707"/>
    </location>
</feature>
<evidence type="ECO:0000256" key="1">
    <source>
        <dbReference type="ARBA" id="ARBA00022723"/>
    </source>
</evidence>
<feature type="compositionally biased region" description="Low complexity" evidence="7">
    <location>
        <begin position="607"/>
        <end position="628"/>
    </location>
</feature>
<dbReference type="PROSITE" id="PS00344">
    <property type="entry name" value="GATA_ZN_FINGER_1"/>
    <property type="match status" value="1"/>
</dbReference>
<keyword evidence="3" id="KW-0862">Zinc</keyword>
<gene>
    <name evidence="9" type="ORF">GGU10DRAFT_386185</name>
</gene>
<comment type="caution">
    <text evidence="9">The sequence shown here is derived from an EMBL/GenBank/DDBJ whole genome shotgun (WGS) entry which is preliminary data.</text>
</comment>
<feature type="region of interest" description="Disordered" evidence="7">
    <location>
        <begin position="7"/>
        <end position="30"/>
    </location>
</feature>
<evidence type="ECO:0000256" key="5">
    <source>
        <dbReference type="ARBA" id="ARBA00023163"/>
    </source>
</evidence>
<feature type="region of interest" description="Disordered" evidence="7">
    <location>
        <begin position="352"/>
        <end position="396"/>
    </location>
</feature>
<keyword evidence="10" id="KW-1185">Reference proteome</keyword>
<feature type="region of interest" description="Disordered" evidence="7">
    <location>
        <begin position="576"/>
        <end position="637"/>
    </location>
</feature>
<dbReference type="EMBL" id="MU793301">
    <property type="protein sequence ID" value="KAJ3787000.1"/>
    <property type="molecule type" value="Genomic_DNA"/>
</dbReference>
<evidence type="ECO:0000256" key="7">
    <source>
        <dbReference type="SAM" id="MobiDB-lite"/>
    </source>
</evidence>
<feature type="compositionally biased region" description="Polar residues" evidence="7">
    <location>
        <begin position="696"/>
        <end position="707"/>
    </location>
</feature>
<dbReference type="Proteomes" id="UP001163798">
    <property type="component" value="Unassembled WGS sequence"/>
</dbReference>
<dbReference type="GO" id="GO:0008270">
    <property type="term" value="F:zinc ion binding"/>
    <property type="evidence" value="ECO:0007669"/>
    <property type="project" value="UniProtKB-KW"/>
</dbReference>
<feature type="compositionally biased region" description="Low complexity" evidence="7">
    <location>
        <begin position="375"/>
        <end position="395"/>
    </location>
</feature>
<evidence type="ECO:0000256" key="6">
    <source>
        <dbReference type="PROSITE-ProRule" id="PRU00094"/>
    </source>
</evidence>
<feature type="region of interest" description="Disordered" evidence="7">
    <location>
        <begin position="725"/>
        <end position="759"/>
    </location>
</feature>
<dbReference type="Gene3D" id="3.30.50.10">
    <property type="entry name" value="Erythroid Transcription Factor GATA-1, subunit A"/>
    <property type="match status" value="1"/>
</dbReference>
<dbReference type="AlphaFoldDB" id="A0AA38L6B2"/>
<feature type="compositionally biased region" description="Polar residues" evidence="7">
    <location>
        <begin position="438"/>
        <end position="455"/>
    </location>
</feature>
<dbReference type="CDD" id="cd00202">
    <property type="entry name" value="ZnF_GATA"/>
    <property type="match status" value="1"/>
</dbReference>
<feature type="region of interest" description="Disordered" evidence="7">
    <location>
        <begin position="316"/>
        <end position="338"/>
    </location>
</feature>
<dbReference type="PANTHER" id="PTHR47172">
    <property type="entry name" value="OS01G0976800 PROTEIN"/>
    <property type="match status" value="1"/>
</dbReference>
<evidence type="ECO:0000313" key="9">
    <source>
        <dbReference type="EMBL" id="KAJ3787000.1"/>
    </source>
</evidence>
<keyword evidence="4" id="KW-0805">Transcription regulation</keyword>
<accession>A0AA38L6B2</accession>
<keyword evidence="5" id="KW-0804">Transcription</keyword>
<feature type="compositionally biased region" description="Low complexity" evidence="7">
    <location>
        <begin position="487"/>
        <end position="501"/>
    </location>
</feature>
<feature type="region of interest" description="Disordered" evidence="7">
    <location>
        <begin position="438"/>
        <end position="560"/>
    </location>
</feature>
<dbReference type="InterPro" id="IPR013088">
    <property type="entry name" value="Znf_NHR/GATA"/>
</dbReference>
<dbReference type="GO" id="GO:0043565">
    <property type="term" value="F:sequence-specific DNA binding"/>
    <property type="evidence" value="ECO:0007669"/>
    <property type="project" value="InterPro"/>
</dbReference>
<evidence type="ECO:0000313" key="10">
    <source>
        <dbReference type="Proteomes" id="UP001163798"/>
    </source>
</evidence>
<keyword evidence="2 6" id="KW-0863">Zinc-finger</keyword>
<evidence type="ECO:0000259" key="8">
    <source>
        <dbReference type="PROSITE" id="PS50114"/>
    </source>
</evidence>
<dbReference type="SUPFAM" id="SSF57716">
    <property type="entry name" value="Glucocorticoid receptor-like (DNA-binding domain)"/>
    <property type="match status" value="1"/>
</dbReference>
<feature type="compositionally biased region" description="Polar residues" evidence="7">
    <location>
        <begin position="463"/>
        <end position="478"/>
    </location>
</feature>
<feature type="compositionally biased region" description="Polar residues" evidence="7">
    <location>
        <begin position="328"/>
        <end position="338"/>
    </location>
</feature>
<protein>
    <recommendedName>
        <fullName evidence="8">GATA-type domain-containing protein</fullName>
    </recommendedName>
</protein>
<evidence type="ECO:0000256" key="2">
    <source>
        <dbReference type="ARBA" id="ARBA00022771"/>
    </source>
</evidence>
<dbReference type="PROSITE" id="PS50114">
    <property type="entry name" value="GATA_ZN_FINGER_2"/>
    <property type="match status" value="1"/>
</dbReference>
<dbReference type="InterPro" id="IPR000679">
    <property type="entry name" value="Znf_GATA"/>
</dbReference>
<evidence type="ECO:0000256" key="4">
    <source>
        <dbReference type="ARBA" id="ARBA00023015"/>
    </source>
</evidence>
<organism evidence="9 10">
    <name type="scientific">Lentinula aff. detonsa</name>
    <dbReference type="NCBI Taxonomy" id="2804958"/>
    <lineage>
        <taxon>Eukaryota</taxon>
        <taxon>Fungi</taxon>
        <taxon>Dikarya</taxon>
        <taxon>Basidiomycota</taxon>
        <taxon>Agaricomycotina</taxon>
        <taxon>Agaricomycetes</taxon>
        <taxon>Agaricomycetidae</taxon>
        <taxon>Agaricales</taxon>
        <taxon>Marasmiineae</taxon>
        <taxon>Omphalotaceae</taxon>
        <taxon>Lentinula</taxon>
    </lineage>
</organism>
<dbReference type="SMART" id="SM00401">
    <property type="entry name" value="ZnF_GATA"/>
    <property type="match status" value="1"/>
</dbReference>
<proteinExistence type="predicted"/>
<feature type="compositionally biased region" description="Polar residues" evidence="7">
    <location>
        <begin position="15"/>
        <end position="27"/>
    </location>
</feature>
<feature type="domain" description="GATA-type" evidence="8">
    <location>
        <begin position="536"/>
        <end position="590"/>
    </location>
</feature>
<sequence>MNVFRLHDGGLPSKAAQNNSRTPQDPSIPSVFGASVFQTNDPASRPIQFPVSSPQSPELSQQRCYWALLSADLEFMYVDPVMQSDLGGTVVGRSLLDFVHPDEQTTAQLDLRLVLESKIVHGSITHVHFSRLSRIRRVLRKDAFSPSEEAYLDEDFIAANLVINLACEGLILCFIHSTIDVDPTSDNGEHVKRSWTNWCSTPSMNEEQLQILSRSLLMCAPQSSHGRVFQILANTSARPSLLTWPPPQEGSSAKDITDLARSVDLSGGGSSISQAKTNCTRRFKASRELHGTEVESVYIPHGSVIFACHKLSTSSSSPTSATHSQTTNPTSPISISPTQNCTTAFMGYNGSSSTSYSLPPPPPHQQPFYDPQFALPPLASSTTLPPPTNSYTYSSGQPTFPGSSPYSYAQWVNTPSHPSVQSLRSGYWNHGSASYENGSSVSASLPLSGGHQSHGNYGRPLSPYSSHMPFSSTASHNVASHLDGLNDDTPSPTSATSPSSDLVPPSRRRISPGLSPEHRGSNGPSGGTQRSHGNRPTGLLKCSSCKTTSSPEWRKGPSGKKELCNACGLRYARSRAKKEGHVVSNSGRKRKDKVIKRESSTPPSAMSTAGSITSSYSSSGVVPYHSSSTPPFTSAGSWRRSYVPSYDNVGSFSSGHDIYGASRSVGTPSPSPPAGGFSHYVSASTSDSVGHAHHPTTANRTSYYGSSIPSPLATHPPLLQTQSYERNHRDREGYPPTPVSAEPRSSYYEASYDRSEPKDAPRGFELPGCYLFAMEDDNGTDLLAFLILEWSSRSLLITNSASGCIP</sequence>
<dbReference type="Pfam" id="PF00320">
    <property type="entry name" value="GATA"/>
    <property type="match status" value="1"/>
</dbReference>
<dbReference type="PANTHER" id="PTHR47172:SF24">
    <property type="entry name" value="GATA ZINC FINGER DOMAIN-CONTAINING PROTEIN 14-RELATED"/>
    <property type="match status" value="1"/>
</dbReference>
<feature type="compositionally biased region" description="Low complexity" evidence="7">
    <location>
        <begin position="316"/>
        <end position="327"/>
    </location>
</feature>
<name>A0AA38L6B2_9AGAR</name>
<dbReference type="GO" id="GO:0006355">
    <property type="term" value="P:regulation of DNA-templated transcription"/>
    <property type="evidence" value="ECO:0007669"/>
    <property type="project" value="InterPro"/>
</dbReference>
<keyword evidence="1" id="KW-0479">Metal-binding</keyword>